<dbReference type="InterPro" id="IPR022496">
    <property type="entry name" value="T6A_TsaB"/>
</dbReference>
<gene>
    <name evidence="2" type="primary">yeaZ</name>
    <name evidence="2" type="ORF">GMST_34420</name>
</gene>
<evidence type="ECO:0000259" key="1">
    <source>
        <dbReference type="Pfam" id="PF00814"/>
    </source>
</evidence>
<evidence type="ECO:0000313" key="3">
    <source>
        <dbReference type="Proteomes" id="UP000556026"/>
    </source>
</evidence>
<dbReference type="GO" id="GO:0016740">
    <property type="term" value="F:transferase activity"/>
    <property type="evidence" value="ECO:0007669"/>
    <property type="project" value="UniProtKB-KW"/>
</dbReference>
<dbReference type="InterPro" id="IPR043129">
    <property type="entry name" value="ATPase_NBD"/>
</dbReference>
<keyword evidence="3" id="KW-1185">Reference proteome</keyword>
<dbReference type="Gene3D" id="3.30.420.40">
    <property type="match status" value="2"/>
</dbReference>
<dbReference type="GO" id="GO:0005829">
    <property type="term" value="C:cytosol"/>
    <property type="evidence" value="ECO:0007669"/>
    <property type="project" value="TreeGrafter"/>
</dbReference>
<dbReference type="Proteomes" id="UP000556026">
    <property type="component" value="Unassembled WGS sequence"/>
</dbReference>
<keyword evidence="2" id="KW-0808">Transferase</keyword>
<reference evidence="3" key="1">
    <citation type="submission" date="2020-06" db="EMBL/GenBank/DDBJ databases">
        <title>Draft genomic sequence of Geomonas sp. Red330.</title>
        <authorList>
            <person name="Itoh H."/>
            <person name="Zhenxing X."/>
            <person name="Ushijima N."/>
            <person name="Masuda Y."/>
            <person name="Shiratori Y."/>
            <person name="Senoo K."/>
        </authorList>
    </citation>
    <scope>NUCLEOTIDE SEQUENCE [LARGE SCALE GENOMIC DNA]</scope>
    <source>
        <strain evidence="3">Red330</strain>
    </source>
</reference>
<accession>A0A6V8MMM2</accession>
<dbReference type="CDD" id="cd24032">
    <property type="entry name" value="ASKHA_NBD_TsaB"/>
    <property type="match status" value="1"/>
</dbReference>
<organism evidence="2 3">
    <name type="scientific">Geomonas silvestris</name>
    <dbReference type="NCBI Taxonomy" id="2740184"/>
    <lineage>
        <taxon>Bacteria</taxon>
        <taxon>Pseudomonadati</taxon>
        <taxon>Thermodesulfobacteriota</taxon>
        <taxon>Desulfuromonadia</taxon>
        <taxon>Geobacterales</taxon>
        <taxon>Geobacteraceae</taxon>
        <taxon>Geomonas</taxon>
    </lineage>
</organism>
<dbReference type="PANTHER" id="PTHR11735">
    <property type="entry name" value="TRNA N6-ADENOSINE THREONYLCARBAMOYLTRANSFERASE"/>
    <property type="match status" value="1"/>
</dbReference>
<dbReference type="RefSeq" id="WP_183355916.1">
    <property type="nucleotide sequence ID" value="NZ_BLXX01000012.1"/>
</dbReference>
<dbReference type="GO" id="GO:0002949">
    <property type="term" value="P:tRNA threonylcarbamoyladenosine modification"/>
    <property type="evidence" value="ECO:0007669"/>
    <property type="project" value="InterPro"/>
</dbReference>
<protein>
    <submittedName>
        <fullName evidence="2">tRNA (Adenosine(37)-N6)-threonylcarbamoyltransferase complex dimerization subunit type 1 TsaB</fullName>
    </submittedName>
</protein>
<evidence type="ECO:0000313" key="2">
    <source>
        <dbReference type="EMBL" id="GFO61117.1"/>
    </source>
</evidence>
<dbReference type="EMBL" id="BLXX01000012">
    <property type="protein sequence ID" value="GFO61117.1"/>
    <property type="molecule type" value="Genomic_DNA"/>
</dbReference>
<dbReference type="PANTHER" id="PTHR11735:SF11">
    <property type="entry name" value="TRNA THREONYLCARBAMOYLADENOSINE BIOSYNTHESIS PROTEIN TSAB"/>
    <property type="match status" value="1"/>
</dbReference>
<name>A0A6V8MMM2_9BACT</name>
<dbReference type="NCBIfam" id="TIGR03725">
    <property type="entry name" value="T6A_YeaZ"/>
    <property type="match status" value="1"/>
</dbReference>
<dbReference type="SUPFAM" id="SSF53067">
    <property type="entry name" value="Actin-like ATPase domain"/>
    <property type="match status" value="2"/>
</dbReference>
<sequence length="230" mass="24219">MKILTIDTSSNCSSVALSNGSILLGESILGEDRSSSGRLPEAVDKLLAAAGLAPDGLDALATSLGPGSFTGVRVGIAMVKGLALATGKPTLGFSSLAMLAMNLPHCAYQVAPLFDARKQEVYAGLYRVTDLAQPLREDVVLPPQDFLSTIDAPTVFLGEGALRYRELIERTLGELAIFPAWHCHLPRAAAGAALALNAAQAGNFIPLPLLNPRYLRASEAEIAKRRRDAA</sequence>
<dbReference type="InterPro" id="IPR000905">
    <property type="entry name" value="Gcp-like_dom"/>
</dbReference>
<feature type="domain" description="Gcp-like" evidence="1">
    <location>
        <begin position="33"/>
        <end position="223"/>
    </location>
</feature>
<comment type="caution">
    <text evidence="2">The sequence shown here is derived from an EMBL/GenBank/DDBJ whole genome shotgun (WGS) entry which is preliminary data.</text>
</comment>
<dbReference type="AlphaFoldDB" id="A0A6V8MMM2"/>
<dbReference type="Pfam" id="PF00814">
    <property type="entry name" value="TsaD"/>
    <property type="match status" value="1"/>
</dbReference>
<proteinExistence type="predicted"/>